<evidence type="ECO:0000313" key="1">
    <source>
        <dbReference type="EMBL" id="MEQ7154290.1"/>
    </source>
</evidence>
<keyword evidence="2" id="KW-1185">Reference proteome</keyword>
<comment type="caution">
    <text evidence="1">The sequence shown here is derived from an EMBL/GenBank/DDBJ whole genome shotgun (WGS) entry which is preliminary data.</text>
</comment>
<name>A0ABV1NKC6_9CAUL</name>
<dbReference type="EMBL" id="JBEGDD010000002">
    <property type="protein sequence ID" value="MEQ7154290.1"/>
    <property type="molecule type" value="Genomic_DNA"/>
</dbReference>
<dbReference type="Proteomes" id="UP001445732">
    <property type="component" value="Unassembled WGS sequence"/>
</dbReference>
<organism evidence="1 2">
    <name type="scientific">Brevundimonas aurifodinae</name>
    <dbReference type="NCBI Taxonomy" id="1508312"/>
    <lineage>
        <taxon>Bacteria</taxon>
        <taxon>Pseudomonadati</taxon>
        <taxon>Pseudomonadota</taxon>
        <taxon>Alphaproteobacteria</taxon>
        <taxon>Caulobacterales</taxon>
        <taxon>Caulobacteraceae</taxon>
        <taxon>Brevundimonas</taxon>
    </lineage>
</organism>
<reference evidence="1 2" key="1">
    <citation type="submission" date="2024-06" db="EMBL/GenBank/DDBJ databases">
        <title>Brevundimonas sp. C11.</title>
        <authorList>
            <person name="Maltman C."/>
        </authorList>
    </citation>
    <scope>NUCLEOTIDE SEQUENCE [LARGE SCALE GENOMIC DNA]</scope>
    <source>
        <strain evidence="1 2">C11</strain>
    </source>
</reference>
<sequence length="159" mass="17247">MRLMLSVPDLALNRWKVDLLQLAQNRFRPEMGIGFYAESAPAGPRRLMGEVIRDPLALFGDEVFAAGGADTVARLAARDLAYGDDASIRAKTERQSDSEAGEGAVIRTVKVCGHCGEWTAFRAFGQSVPAGRTTGSDAGRCEGDRIGDRPPYPIWNLHV</sequence>
<proteinExistence type="predicted"/>
<dbReference type="RefSeq" id="WP_349683460.1">
    <property type="nucleotide sequence ID" value="NZ_JBEGDD010000002.1"/>
</dbReference>
<gene>
    <name evidence="1" type="ORF">ABN401_03570</name>
</gene>
<evidence type="ECO:0000313" key="2">
    <source>
        <dbReference type="Proteomes" id="UP001445732"/>
    </source>
</evidence>
<protein>
    <submittedName>
        <fullName evidence="1">Uncharacterized protein</fullName>
    </submittedName>
</protein>
<accession>A0ABV1NKC6</accession>